<dbReference type="Proteomes" id="UP000619486">
    <property type="component" value="Unassembled WGS sequence"/>
</dbReference>
<protein>
    <recommendedName>
        <fullName evidence="5">Bacterial transcriptional activator domain-containing protein</fullName>
    </recommendedName>
</protein>
<name>A0A918LPA9_9ACTN</name>
<feature type="region of interest" description="Disordered" evidence="4">
    <location>
        <begin position="95"/>
        <end position="137"/>
    </location>
</feature>
<evidence type="ECO:0000313" key="6">
    <source>
        <dbReference type="EMBL" id="GGT29912.1"/>
    </source>
</evidence>
<proteinExistence type="predicted"/>
<evidence type="ECO:0000256" key="3">
    <source>
        <dbReference type="ARBA" id="ARBA00023163"/>
    </source>
</evidence>
<dbReference type="GO" id="GO:0006355">
    <property type="term" value="P:regulation of DNA-templated transcription"/>
    <property type="evidence" value="ECO:0007669"/>
    <property type="project" value="TreeGrafter"/>
</dbReference>
<dbReference type="GO" id="GO:0003677">
    <property type="term" value="F:DNA binding"/>
    <property type="evidence" value="ECO:0007669"/>
    <property type="project" value="TreeGrafter"/>
</dbReference>
<keyword evidence="3" id="KW-0804">Transcription</keyword>
<dbReference type="EMBL" id="BMQQ01000007">
    <property type="protein sequence ID" value="GGT29912.1"/>
    <property type="molecule type" value="Genomic_DNA"/>
</dbReference>
<reference evidence="6" key="2">
    <citation type="submission" date="2020-09" db="EMBL/GenBank/DDBJ databases">
        <authorList>
            <person name="Sun Q."/>
            <person name="Ohkuma M."/>
        </authorList>
    </citation>
    <scope>NUCLEOTIDE SEQUENCE</scope>
    <source>
        <strain evidence="6">JCM 3172</strain>
    </source>
</reference>
<dbReference type="InterPro" id="IPR005158">
    <property type="entry name" value="BTAD"/>
</dbReference>
<evidence type="ECO:0000256" key="2">
    <source>
        <dbReference type="ARBA" id="ARBA00023015"/>
    </source>
</evidence>
<evidence type="ECO:0000259" key="5">
    <source>
        <dbReference type="SMART" id="SM01043"/>
    </source>
</evidence>
<accession>A0A918LPA9</accession>
<evidence type="ECO:0000313" key="7">
    <source>
        <dbReference type="Proteomes" id="UP000619486"/>
    </source>
</evidence>
<gene>
    <name evidence="6" type="ORF">GCM10014713_24340</name>
</gene>
<evidence type="ECO:0000256" key="4">
    <source>
        <dbReference type="SAM" id="MobiDB-lite"/>
    </source>
</evidence>
<dbReference type="PANTHER" id="PTHR35807">
    <property type="entry name" value="TRANSCRIPTIONAL REGULATOR REDD-RELATED"/>
    <property type="match status" value="1"/>
</dbReference>
<dbReference type="AlphaFoldDB" id="A0A918LPA9"/>
<keyword evidence="1" id="KW-0902">Two-component regulatory system</keyword>
<evidence type="ECO:0000256" key="1">
    <source>
        <dbReference type="ARBA" id="ARBA00023012"/>
    </source>
</evidence>
<comment type="caution">
    <text evidence="6">The sequence shown here is derived from an EMBL/GenBank/DDBJ whole genome shotgun (WGS) entry which is preliminary data.</text>
</comment>
<dbReference type="InterPro" id="IPR011990">
    <property type="entry name" value="TPR-like_helical_dom_sf"/>
</dbReference>
<dbReference type="PANTHER" id="PTHR35807:SF1">
    <property type="entry name" value="TRANSCRIPTIONAL REGULATOR REDD"/>
    <property type="match status" value="1"/>
</dbReference>
<organism evidence="6 7">
    <name type="scientific">Streptomyces purpureus</name>
    <dbReference type="NCBI Taxonomy" id="1951"/>
    <lineage>
        <taxon>Bacteria</taxon>
        <taxon>Bacillati</taxon>
        <taxon>Actinomycetota</taxon>
        <taxon>Actinomycetes</taxon>
        <taxon>Kitasatosporales</taxon>
        <taxon>Streptomycetaceae</taxon>
        <taxon>Streptomyces</taxon>
    </lineage>
</organism>
<feature type="domain" description="Bacterial transcriptional activator" evidence="5">
    <location>
        <begin position="3"/>
        <end position="104"/>
    </location>
</feature>
<dbReference type="GO" id="GO:0000160">
    <property type="term" value="P:phosphorelay signal transduction system"/>
    <property type="evidence" value="ECO:0007669"/>
    <property type="project" value="UniProtKB-KW"/>
</dbReference>
<reference evidence="6" key="1">
    <citation type="journal article" date="2014" name="Int. J. Syst. Evol. Microbiol.">
        <title>Complete genome sequence of Corynebacterium casei LMG S-19264T (=DSM 44701T), isolated from a smear-ripened cheese.</title>
        <authorList>
            <consortium name="US DOE Joint Genome Institute (JGI-PGF)"/>
            <person name="Walter F."/>
            <person name="Albersmeier A."/>
            <person name="Kalinowski J."/>
            <person name="Ruckert C."/>
        </authorList>
    </citation>
    <scope>NUCLEOTIDE SEQUENCE</scope>
    <source>
        <strain evidence="6">JCM 3172</strain>
    </source>
</reference>
<keyword evidence="7" id="KW-1185">Reference proteome</keyword>
<feature type="compositionally biased region" description="Low complexity" evidence="4">
    <location>
        <begin position="97"/>
        <end position="118"/>
    </location>
</feature>
<dbReference type="InterPro" id="IPR051677">
    <property type="entry name" value="AfsR-DnrI-RedD_regulator"/>
</dbReference>
<dbReference type="SUPFAM" id="SSF48452">
    <property type="entry name" value="TPR-like"/>
    <property type="match status" value="1"/>
</dbReference>
<sequence>MARPPVLADLPGRAGDPLVVRAERRHTEARRDRLAADVVLGRATHTLVPLAALTAEHPLDEPLQALRIRALRAAGRQAEALQAYEDVRTALADRLSTDPAPSCAPSTPSCSPHSRGALPPRPPGSPPLSAGTPNSRI</sequence>
<keyword evidence="2" id="KW-0805">Transcription regulation</keyword>
<dbReference type="Pfam" id="PF03704">
    <property type="entry name" value="BTAD"/>
    <property type="match status" value="1"/>
</dbReference>
<dbReference type="Gene3D" id="1.25.40.10">
    <property type="entry name" value="Tetratricopeptide repeat domain"/>
    <property type="match status" value="1"/>
</dbReference>
<dbReference type="SMART" id="SM01043">
    <property type="entry name" value="BTAD"/>
    <property type="match status" value="1"/>
</dbReference>